<dbReference type="EMBL" id="CP042652">
    <property type="protein sequence ID" value="QKE30049.1"/>
    <property type="molecule type" value="Genomic_DNA"/>
</dbReference>
<organism evidence="5 6">
    <name type="scientific">Arcobacter acticola</name>
    <dbReference type="NCBI Taxonomy" id="1849015"/>
    <lineage>
        <taxon>Bacteria</taxon>
        <taxon>Pseudomonadati</taxon>
        <taxon>Campylobacterota</taxon>
        <taxon>Epsilonproteobacteria</taxon>
        <taxon>Campylobacterales</taxon>
        <taxon>Arcobacteraceae</taxon>
        <taxon>Arcobacter</taxon>
    </lineage>
</organism>
<dbReference type="Proteomes" id="UP000503483">
    <property type="component" value="Chromosome"/>
</dbReference>
<dbReference type="AlphaFoldDB" id="A0A6M8EPL3"/>
<keyword evidence="2" id="KW-0378">Hydrolase</keyword>
<accession>A0A6M8EPL3</accession>
<evidence type="ECO:0000313" key="5">
    <source>
        <dbReference type="EMBL" id="QKE30049.1"/>
    </source>
</evidence>
<feature type="transmembrane region" description="Helical" evidence="3">
    <location>
        <begin position="65"/>
        <end position="94"/>
    </location>
</feature>
<dbReference type="GO" id="GO:0046872">
    <property type="term" value="F:metal ion binding"/>
    <property type="evidence" value="ECO:0007669"/>
    <property type="project" value="UniProtKB-KW"/>
</dbReference>
<sequence length="373" mass="42391">MNFIIFFSVFTIVFAFQTLIIKKRLINKLDFNYKTKKYLSLILYITFFGVLIYPMARYYPLVPNWLYLLLSLPIGVIFLTFIITLLHEIISFGFSKTSFKKNRREFFKKGLDIGAISVVIATNAKAIDNARDIELEVVDVKINNLTQPYSIVQLSDIHIGGLIDKEFINSLVKKVNILNPDVIVITGDLVDTKLAFAKAALDELKNLNSKFGTYFIVGNHEYFHGVKPIIDYVNSLGIKTLENENVYIGPKDNGFYLCGVYDRFGNRYGAYKPDINKALENTNTHPTVLLAHQPKFIEEIENTVGIDLILCGHTHGGQIFPFNFLVKLQQPYVRGLNTHNEFTQVYVNKGTGFWGPPMRLGASSEITFLKLSS</sequence>
<name>A0A6M8EPL3_9BACT</name>
<dbReference type="CDD" id="cd07385">
    <property type="entry name" value="MPP_YkuE_C"/>
    <property type="match status" value="1"/>
</dbReference>
<keyword evidence="3" id="KW-0472">Membrane</keyword>
<dbReference type="GO" id="GO:0016020">
    <property type="term" value="C:membrane"/>
    <property type="evidence" value="ECO:0007669"/>
    <property type="project" value="GOC"/>
</dbReference>
<gene>
    <name evidence="5" type="ORF">AACT_2997</name>
</gene>
<evidence type="ECO:0000259" key="4">
    <source>
        <dbReference type="Pfam" id="PF00149"/>
    </source>
</evidence>
<dbReference type="SUPFAM" id="SSF56300">
    <property type="entry name" value="Metallo-dependent phosphatases"/>
    <property type="match status" value="1"/>
</dbReference>
<evidence type="ECO:0000256" key="2">
    <source>
        <dbReference type="ARBA" id="ARBA00022801"/>
    </source>
</evidence>
<keyword evidence="3" id="KW-0812">Transmembrane</keyword>
<feature type="transmembrane region" description="Helical" evidence="3">
    <location>
        <begin position="6"/>
        <end position="26"/>
    </location>
</feature>
<reference evidence="5 6" key="1">
    <citation type="submission" date="2019-08" db="EMBL/GenBank/DDBJ databases">
        <title>Complete genome sequence of Arcobacter acticola.</title>
        <authorList>
            <person name="Miller W."/>
        </authorList>
    </citation>
    <scope>NUCLEOTIDE SEQUENCE [LARGE SCALE GENOMIC DNA]</scope>
    <source>
        <strain evidence="5 6">KCTC 52212</strain>
    </source>
</reference>
<dbReference type="GO" id="GO:0008758">
    <property type="term" value="F:UDP-2,3-diacylglucosamine hydrolase activity"/>
    <property type="evidence" value="ECO:0007669"/>
    <property type="project" value="TreeGrafter"/>
</dbReference>
<keyword evidence="1" id="KW-0479">Metal-binding</keyword>
<dbReference type="InterPro" id="IPR029052">
    <property type="entry name" value="Metallo-depent_PP-like"/>
</dbReference>
<dbReference type="Gene3D" id="3.60.21.10">
    <property type="match status" value="1"/>
</dbReference>
<keyword evidence="3" id="KW-1133">Transmembrane helix</keyword>
<dbReference type="Pfam" id="PF00149">
    <property type="entry name" value="Metallophos"/>
    <property type="match status" value="1"/>
</dbReference>
<feature type="domain" description="Calcineurin-like phosphoesterase" evidence="4">
    <location>
        <begin position="150"/>
        <end position="316"/>
    </location>
</feature>
<evidence type="ECO:0000313" key="6">
    <source>
        <dbReference type="Proteomes" id="UP000503483"/>
    </source>
</evidence>
<feature type="transmembrane region" description="Helical" evidence="3">
    <location>
        <begin position="38"/>
        <end position="59"/>
    </location>
</feature>
<dbReference type="PANTHER" id="PTHR31302">
    <property type="entry name" value="TRANSMEMBRANE PROTEIN WITH METALLOPHOSPHOESTERASE DOMAIN-RELATED"/>
    <property type="match status" value="1"/>
</dbReference>
<keyword evidence="6" id="KW-1185">Reference proteome</keyword>
<dbReference type="KEGG" id="paco:AACT_2997"/>
<proteinExistence type="predicted"/>
<dbReference type="InterPro" id="IPR051158">
    <property type="entry name" value="Metallophosphoesterase_sf"/>
</dbReference>
<evidence type="ECO:0000256" key="1">
    <source>
        <dbReference type="ARBA" id="ARBA00022723"/>
    </source>
</evidence>
<dbReference type="GO" id="GO:0009245">
    <property type="term" value="P:lipid A biosynthetic process"/>
    <property type="evidence" value="ECO:0007669"/>
    <property type="project" value="TreeGrafter"/>
</dbReference>
<dbReference type="PANTHER" id="PTHR31302:SF31">
    <property type="entry name" value="PHOSPHODIESTERASE YAEI"/>
    <property type="match status" value="1"/>
</dbReference>
<evidence type="ECO:0000256" key="3">
    <source>
        <dbReference type="SAM" id="Phobius"/>
    </source>
</evidence>
<protein>
    <submittedName>
        <fullName evidence="5">Membrane-associated metallophosphoesterase (YkuE domain)</fullName>
    </submittedName>
</protein>
<dbReference type="InterPro" id="IPR004843">
    <property type="entry name" value="Calcineurin-like_PHP"/>
</dbReference>